<protein>
    <recommendedName>
        <fullName evidence="3">DDE Tnp4 domain-containing protein</fullName>
    </recommendedName>
</protein>
<evidence type="ECO:0008006" key="3">
    <source>
        <dbReference type="Google" id="ProtNLM"/>
    </source>
</evidence>
<accession>A0ABQ9IKL1</accession>
<gene>
    <name evidence="1" type="ORF">PR048_002587</name>
</gene>
<dbReference type="Proteomes" id="UP001159363">
    <property type="component" value="Chromosome 1"/>
</dbReference>
<dbReference type="EMBL" id="JARBHB010000001">
    <property type="protein sequence ID" value="KAJ8897241.1"/>
    <property type="molecule type" value="Genomic_DNA"/>
</dbReference>
<comment type="caution">
    <text evidence="1">The sequence shown here is derived from an EMBL/GenBank/DDBJ whole genome shotgun (WGS) entry which is preliminary data.</text>
</comment>
<organism evidence="1 2">
    <name type="scientific">Dryococelus australis</name>
    <dbReference type="NCBI Taxonomy" id="614101"/>
    <lineage>
        <taxon>Eukaryota</taxon>
        <taxon>Metazoa</taxon>
        <taxon>Ecdysozoa</taxon>
        <taxon>Arthropoda</taxon>
        <taxon>Hexapoda</taxon>
        <taxon>Insecta</taxon>
        <taxon>Pterygota</taxon>
        <taxon>Neoptera</taxon>
        <taxon>Polyneoptera</taxon>
        <taxon>Phasmatodea</taxon>
        <taxon>Verophasmatodea</taxon>
        <taxon>Anareolatae</taxon>
        <taxon>Phasmatidae</taxon>
        <taxon>Eurycanthinae</taxon>
        <taxon>Dryococelus</taxon>
    </lineage>
</organism>
<evidence type="ECO:0000313" key="2">
    <source>
        <dbReference type="Proteomes" id="UP001159363"/>
    </source>
</evidence>
<name>A0ABQ9IKL1_9NEOP</name>
<keyword evidence="2" id="KW-1185">Reference proteome</keyword>
<reference evidence="1 2" key="1">
    <citation type="submission" date="2023-02" db="EMBL/GenBank/DDBJ databases">
        <title>LHISI_Scaffold_Assembly.</title>
        <authorList>
            <person name="Stuart O.P."/>
            <person name="Cleave R."/>
            <person name="Magrath M.J.L."/>
            <person name="Mikheyev A.S."/>
        </authorList>
    </citation>
    <scope>NUCLEOTIDE SEQUENCE [LARGE SCALE GENOMIC DNA]</scope>
    <source>
        <strain evidence="1">Daus_M_001</strain>
        <tissue evidence="1">Leg muscle</tissue>
    </source>
</reference>
<sequence>MWNFPNCLGDLDGKHIIIQALPNRAGHCSSATIRHSYNFACHNFIALDIGAYGKSSDDGIFANSNFGKAIEQYSSSVPQDNALPGTCTKALYIILDDEEFPLKRYLMRHVWE</sequence>
<evidence type="ECO:0000313" key="1">
    <source>
        <dbReference type="EMBL" id="KAJ8897241.1"/>
    </source>
</evidence>
<proteinExistence type="predicted"/>